<gene>
    <name evidence="10" type="primary">tag</name>
    <name evidence="10" type="ORF">HLUCCX14_00835</name>
</gene>
<dbReference type="NCBIfam" id="TIGR00624">
    <property type="entry name" value="tag"/>
    <property type="match status" value="1"/>
</dbReference>
<dbReference type="OrthoDB" id="9807664at2"/>
<dbReference type="PATRIC" id="fig|1305731.5.peg.1541"/>
<dbReference type="AlphaFoldDB" id="A0A0P8BQ95"/>
<evidence type="ECO:0000313" key="11">
    <source>
        <dbReference type="Proteomes" id="UP000050416"/>
    </source>
</evidence>
<dbReference type="InterPro" id="IPR005019">
    <property type="entry name" value="Adenine_glyco"/>
</dbReference>
<dbReference type="InterPro" id="IPR011257">
    <property type="entry name" value="DNA_glycosylase"/>
</dbReference>
<dbReference type="InterPro" id="IPR052891">
    <property type="entry name" value="DNA-3mA_glycosylase"/>
</dbReference>
<keyword evidence="10" id="KW-0326">Glycosidase</keyword>
<evidence type="ECO:0000313" key="10">
    <source>
        <dbReference type="EMBL" id="KPQ30647.1"/>
    </source>
</evidence>
<evidence type="ECO:0000256" key="2">
    <source>
        <dbReference type="ARBA" id="ARBA00022763"/>
    </source>
</evidence>
<feature type="binding site" evidence="9">
    <location>
        <position position="179"/>
    </location>
    <ligand>
        <name>Zn(2+)</name>
        <dbReference type="ChEBI" id="CHEBI:29105"/>
    </ligand>
</feature>
<dbReference type="Proteomes" id="UP000050416">
    <property type="component" value="Unassembled WGS sequence"/>
</dbReference>
<proteinExistence type="predicted"/>
<keyword evidence="4 9" id="KW-0862">Zinc</keyword>
<keyword evidence="2" id="KW-0227">DNA damage</keyword>
<keyword evidence="5" id="KW-0234">DNA repair</keyword>
<reference evidence="10 11" key="1">
    <citation type="submission" date="2015-09" db="EMBL/GenBank/DDBJ databases">
        <title>Identification and resolution of microdiversity through metagenomic sequencing of parallel consortia.</title>
        <authorList>
            <person name="Nelson W.C."/>
            <person name="Romine M.F."/>
            <person name="Lindemann S.R."/>
        </authorList>
    </citation>
    <scope>NUCLEOTIDE SEQUENCE [LARGE SCALE GENOMIC DNA]</scope>
    <source>
        <strain evidence="10">HL-55</strain>
    </source>
</reference>
<comment type="function">
    <text evidence="7">Hydrolysis of the deoxyribose N-glycosidic bond to excise 3-methyladenine from the damaged DNA polymer formed by alkylation lesions.</text>
</comment>
<evidence type="ECO:0000256" key="6">
    <source>
        <dbReference type="ARBA" id="ARBA00052558"/>
    </source>
</evidence>
<feature type="binding site" evidence="9">
    <location>
        <position position="21"/>
    </location>
    <ligand>
        <name>Zn(2+)</name>
        <dbReference type="ChEBI" id="CHEBI:29105"/>
    </ligand>
</feature>
<dbReference type="Pfam" id="PF03352">
    <property type="entry name" value="Adenine_glyco"/>
    <property type="match status" value="1"/>
</dbReference>
<protein>
    <recommendedName>
        <fullName evidence="8">DNA-3-methyladenine glycosylase I</fullName>
        <ecNumber evidence="8">3.2.2.20</ecNumber>
    </recommendedName>
</protein>
<evidence type="ECO:0000256" key="1">
    <source>
        <dbReference type="ARBA" id="ARBA00022723"/>
    </source>
</evidence>
<dbReference type="PANTHER" id="PTHR30037:SF4">
    <property type="entry name" value="DNA-3-METHYLADENINE GLYCOSYLASE I"/>
    <property type="match status" value="1"/>
</dbReference>
<dbReference type="GO" id="GO:0008725">
    <property type="term" value="F:DNA-3-methyladenine glycosylase activity"/>
    <property type="evidence" value="ECO:0007669"/>
    <property type="project" value="UniProtKB-EC"/>
</dbReference>
<feature type="binding site" evidence="9">
    <location>
        <position position="8"/>
    </location>
    <ligand>
        <name>Zn(2+)</name>
        <dbReference type="ChEBI" id="CHEBI:29105"/>
    </ligand>
</feature>
<evidence type="ECO:0000256" key="7">
    <source>
        <dbReference type="ARBA" id="ARBA00057608"/>
    </source>
</evidence>
<evidence type="ECO:0000256" key="3">
    <source>
        <dbReference type="ARBA" id="ARBA00022801"/>
    </source>
</evidence>
<dbReference type="EMBL" id="LJZQ01000001">
    <property type="protein sequence ID" value="KPQ30647.1"/>
    <property type="molecule type" value="Genomic_DNA"/>
</dbReference>
<dbReference type="InterPro" id="IPR004597">
    <property type="entry name" value="Tag"/>
</dbReference>
<comment type="catalytic activity">
    <reaction evidence="6">
        <text>Hydrolysis of alkylated DNA, releasing 3-methyladenine.</text>
        <dbReference type="EC" id="3.2.2.20"/>
    </reaction>
</comment>
<dbReference type="EC" id="3.2.2.20" evidence="8"/>
<evidence type="ECO:0000256" key="9">
    <source>
        <dbReference type="PIRSR" id="PIRSR604597-1"/>
    </source>
</evidence>
<dbReference type="Gene3D" id="1.10.340.30">
    <property type="entry name" value="Hypothetical protein, domain 2"/>
    <property type="match status" value="1"/>
</dbReference>
<evidence type="ECO:0000256" key="8">
    <source>
        <dbReference type="ARBA" id="ARBA00066766"/>
    </source>
</evidence>
<keyword evidence="1 9" id="KW-0479">Metal-binding</keyword>
<comment type="caution">
    <text evidence="10">The sequence shown here is derived from an EMBL/GenBank/DDBJ whole genome shotgun (WGS) entry which is preliminary data.</text>
</comment>
<keyword evidence="3 10" id="KW-0378">Hydrolase</keyword>
<dbReference type="GO" id="GO:0006284">
    <property type="term" value="P:base-excision repair"/>
    <property type="evidence" value="ECO:0007669"/>
    <property type="project" value="InterPro"/>
</dbReference>
<dbReference type="STRING" id="1305731.GCA_000934705_02859"/>
<dbReference type="GO" id="GO:0046872">
    <property type="term" value="F:metal ion binding"/>
    <property type="evidence" value="ECO:0007669"/>
    <property type="project" value="UniProtKB-KW"/>
</dbReference>
<dbReference type="PANTHER" id="PTHR30037">
    <property type="entry name" value="DNA-3-METHYLADENINE GLYCOSYLASE 1"/>
    <property type="match status" value="1"/>
</dbReference>
<sequence length="194" mass="22281">MTQPPERCSWCGTDPLYVHYHDTVWGRPEYDDYALFEKLCLDGQQAGLSWITILRKQQHYRDAYANFDPEKIARFTAQDEARLLLNPGIVRNKLKVRSVINNARGYLALQERDTPLSSFLWQFMDHKPLQNQWRTMAEVPTQTPQSEAMSKALKKAGFTFVGPTIVYAFMQATGMVNDHLVSCPAHQACLQLSQ</sequence>
<name>A0A0P8BQ95_9GAMM</name>
<evidence type="ECO:0000256" key="4">
    <source>
        <dbReference type="ARBA" id="ARBA00022833"/>
    </source>
</evidence>
<dbReference type="SUPFAM" id="SSF48150">
    <property type="entry name" value="DNA-glycosylase"/>
    <property type="match status" value="1"/>
</dbReference>
<organism evidence="10 11">
    <name type="scientific">Marinobacter excellens HL-55</name>
    <dbReference type="NCBI Taxonomy" id="1305731"/>
    <lineage>
        <taxon>Bacteria</taxon>
        <taxon>Pseudomonadati</taxon>
        <taxon>Pseudomonadota</taxon>
        <taxon>Gammaproteobacteria</taxon>
        <taxon>Pseudomonadales</taxon>
        <taxon>Marinobacteraceae</taxon>
        <taxon>Marinobacter</taxon>
    </lineage>
</organism>
<dbReference type="FunFam" id="1.10.340.30:FF:000009">
    <property type="entry name" value="DNA-3-methyladenine glycosylase I"/>
    <property type="match status" value="1"/>
</dbReference>
<accession>A0A0P8BQ95</accession>
<evidence type="ECO:0000256" key="5">
    <source>
        <dbReference type="ARBA" id="ARBA00023204"/>
    </source>
</evidence>
<feature type="binding site" evidence="9">
    <location>
        <position position="183"/>
    </location>
    <ligand>
        <name>Zn(2+)</name>
        <dbReference type="ChEBI" id="CHEBI:29105"/>
    </ligand>
</feature>